<evidence type="ECO:0008006" key="2">
    <source>
        <dbReference type="Google" id="ProtNLM"/>
    </source>
</evidence>
<keyword evidence="1" id="KW-0614">Plasmid</keyword>
<dbReference type="AlphaFoldDB" id="A0A7L7TFS4"/>
<accession>A0A7L7TFS4</accession>
<geneLocation type="plasmid" evidence="1">
    <name>pMG4_1215</name>
</geneLocation>
<sequence>MRQTTRSVIIKALEAFASKRVWVFNIKSLARLSGLAEHSLNVYLGRNAELLGVRQIFRGFYLNERAEKPIHALVQLSAILRPNSPSYLSLESVLHEVDWISQIPNRFTFVTTGRSALYETPLGMIEFNRVSGDKFFEERYCLTKLDLDRQIRVAPPELALSDLLAIGRNIDLVRPVDERNYDHLIEEHRL</sequence>
<dbReference type="EMBL" id="MK569690">
    <property type="protein sequence ID" value="QOC74142.1"/>
    <property type="molecule type" value="Genomic_DNA"/>
</dbReference>
<name>A0A7L7TFS4_PSESF</name>
<proteinExistence type="predicted"/>
<protein>
    <recommendedName>
        <fullName evidence="2">Transcriptional regulator</fullName>
    </recommendedName>
</protein>
<reference evidence="1" key="1">
    <citation type="submission" date="2019-02" db="EMBL/GenBank/DDBJ databases">
        <authorList>
            <person name="Taiaroa G."/>
            <person name="Butler M."/>
            <person name="Lamont I."/>
            <person name="Black M."/>
            <person name="Poulter J."/>
            <person name="Zhao M."/>
            <person name="Poulter R."/>
        </authorList>
    </citation>
    <scope>NUCLEOTIDE SEQUENCE</scope>
    <source>
        <strain evidence="1">1215</strain>
        <plasmid evidence="1">pMG4_1215</plasmid>
    </source>
</reference>
<evidence type="ECO:0000313" key="1">
    <source>
        <dbReference type="EMBL" id="QOC74142.1"/>
    </source>
</evidence>
<dbReference type="RefSeq" id="WP_054076293.1">
    <property type="nucleotide sequence ID" value="NZ_MK569690.1"/>
</dbReference>
<organism evidence="1">
    <name type="scientific">Pseudomonas syringae pv. actinidiae</name>
    <dbReference type="NCBI Taxonomy" id="103796"/>
    <lineage>
        <taxon>Bacteria</taxon>
        <taxon>Pseudomonadati</taxon>
        <taxon>Pseudomonadota</taxon>
        <taxon>Gammaproteobacteria</taxon>
        <taxon>Pseudomonadales</taxon>
        <taxon>Pseudomonadaceae</taxon>
        <taxon>Pseudomonas</taxon>
        <taxon>Pseudomonas syringae</taxon>
    </lineage>
</organism>